<protein>
    <recommendedName>
        <fullName evidence="11">HemY N-terminal domain-containing protein</fullName>
    </recommendedName>
</protein>
<dbReference type="Pfam" id="PF07219">
    <property type="entry name" value="HemY_N"/>
    <property type="match status" value="1"/>
</dbReference>
<proteinExistence type="predicted"/>
<evidence type="ECO:0000256" key="6">
    <source>
        <dbReference type="ARBA" id="ARBA00022692"/>
    </source>
</evidence>
<dbReference type="SUPFAM" id="SSF48452">
    <property type="entry name" value="TPR-like"/>
    <property type="match status" value="1"/>
</dbReference>
<evidence type="ECO:0000256" key="9">
    <source>
        <dbReference type="ARBA" id="ARBA00023244"/>
    </source>
</evidence>
<name>A0A3N5XY08_9ALTE</name>
<organism evidence="12 13">
    <name type="scientific">Alteromonas sediminis</name>
    <dbReference type="NCBI Taxonomy" id="2259342"/>
    <lineage>
        <taxon>Bacteria</taxon>
        <taxon>Pseudomonadati</taxon>
        <taxon>Pseudomonadota</taxon>
        <taxon>Gammaproteobacteria</taxon>
        <taxon>Alteromonadales</taxon>
        <taxon>Alteromonadaceae</taxon>
        <taxon>Alteromonas/Salinimonas group</taxon>
        <taxon>Alteromonas</taxon>
    </lineage>
</organism>
<dbReference type="RefSeq" id="WP_124028930.1">
    <property type="nucleotide sequence ID" value="NZ_JBHRSN010000014.1"/>
</dbReference>
<evidence type="ECO:0000256" key="4">
    <source>
        <dbReference type="ARBA" id="ARBA00022475"/>
    </source>
</evidence>
<keyword evidence="4" id="KW-1003">Cell membrane</keyword>
<evidence type="ECO:0000256" key="2">
    <source>
        <dbReference type="ARBA" id="ARBA00004429"/>
    </source>
</evidence>
<keyword evidence="5" id="KW-0997">Cell inner membrane</keyword>
<reference evidence="12 13" key="1">
    <citation type="submission" date="2018-11" db="EMBL/GenBank/DDBJ databases">
        <authorList>
            <person name="Ye M.-Q."/>
            <person name="Du Z.-J."/>
        </authorList>
    </citation>
    <scope>NUCLEOTIDE SEQUENCE [LARGE SCALE GENOMIC DNA]</scope>
    <source>
        <strain evidence="12 13">U0105</strain>
    </source>
</reference>
<keyword evidence="6 10" id="KW-0812">Transmembrane</keyword>
<dbReference type="GO" id="GO:0006779">
    <property type="term" value="P:porphyrin-containing compound biosynthetic process"/>
    <property type="evidence" value="ECO:0007669"/>
    <property type="project" value="UniProtKB-KW"/>
</dbReference>
<evidence type="ECO:0000256" key="1">
    <source>
        <dbReference type="ARBA" id="ARBA00002962"/>
    </source>
</evidence>
<dbReference type="InterPro" id="IPR019734">
    <property type="entry name" value="TPR_rpt"/>
</dbReference>
<dbReference type="GO" id="GO:0005886">
    <property type="term" value="C:plasma membrane"/>
    <property type="evidence" value="ECO:0007669"/>
    <property type="project" value="UniProtKB-SubCell"/>
</dbReference>
<comment type="subcellular location">
    <subcellularLocation>
        <location evidence="2">Cell inner membrane</location>
        <topology evidence="2">Multi-pass membrane protein</topology>
    </subcellularLocation>
</comment>
<keyword evidence="9" id="KW-0627">Porphyrin biosynthesis</keyword>
<accession>A0A3N5XY08</accession>
<keyword evidence="13" id="KW-1185">Reference proteome</keyword>
<dbReference type="OrthoDB" id="7067577at2"/>
<dbReference type="EMBL" id="RPOK01000005">
    <property type="protein sequence ID" value="RPJ65383.1"/>
    <property type="molecule type" value="Genomic_DNA"/>
</dbReference>
<dbReference type="InterPro" id="IPR005254">
    <property type="entry name" value="Heme_biosyn_assoc_TPR_pro"/>
</dbReference>
<sequence>MRYLGRVLFILALLLAAVLLAPIIVDDKGYVLIAMGNWTLESTVFASVFMLIVAFMVAYLAFKVLFVGTRSAGKVRNWLGGRSGRAKEAAFFNGLYALTLGNEDAAKQAFKKVKDTGYHGFHQVALGQLALQANDPDKANYWFEQAKHSGDKRCIRTTAVLMARFHLQNNEPEKALLCIDAYTDDKEADVLKIRAAALAKTQQWDTLSQQLPKWKKPLGAEFEQVTTDIAAVQFSEIASKQGANQLKLHWEQLPRHEKKNPAYQEAFFAQLISQGMHEVAQQYLVSWYKGRDLPSSLLKVVRKLRLPNPAPTVGLLESAIKRSPEDPSLYATLGHVAYYCNDMALSERALAKAITLNETKEDLMLLADIYEQKQAYNEAMQAMRRVANLTQ</sequence>
<evidence type="ECO:0000313" key="12">
    <source>
        <dbReference type="EMBL" id="RPJ65383.1"/>
    </source>
</evidence>
<evidence type="ECO:0000256" key="10">
    <source>
        <dbReference type="SAM" id="Phobius"/>
    </source>
</evidence>
<evidence type="ECO:0000259" key="11">
    <source>
        <dbReference type="Pfam" id="PF07219"/>
    </source>
</evidence>
<dbReference type="InterPro" id="IPR010817">
    <property type="entry name" value="HemY_N"/>
</dbReference>
<gene>
    <name evidence="12" type="ORF">DRW07_15890</name>
</gene>
<comment type="function">
    <text evidence="1">Involved in a late step of protoheme IX synthesis.</text>
</comment>
<keyword evidence="8 10" id="KW-0472">Membrane</keyword>
<keyword evidence="7 10" id="KW-1133">Transmembrane helix</keyword>
<comment type="pathway">
    <text evidence="3">Porphyrin-containing compound metabolism; protoheme biosynthesis.</text>
</comment>
<dbReference type="Proteomes" id="UP000275281">
    <property type="component" value="Unassembled WGS sequence"/>
</dbReference>
<comment type="caution">
    <text evidence="12">The sequence shown here is derived from an EMBL/GenBank/DDBJ whole genome shotgun (WGS) entry which is preliminary data.</text>
</comment>
<feature type="transmembrane region" description="Helical" evidence="10">
    <location>
        <begin position="44"/>
        <end position="66"/>
    </location>
</feature>
<dbReference type="NCBIfam" id="TIGR00540">
    <property type="entry name" value="TPR_hemY_coli"/>
    <property type="match status" value="1"/>
</dbReference>
<evidence type="ECO:0000256" key="3">
    <source>
        <dbReference type="ARBA" id="ARBA00004744"/>
    </source>
</evidence>
<dbReference type="AlphaFoldDB" id="A0A3N5XY08"/>
<feature type="domain" description="HemY N-terminal" evidence="11">
    <location>
        <begin position="29"/>
        <end position="117"/>
    </location>
</feature>
<dbReference type="GO" id="GO:0042168">
    <property type="term" value="P:heme metabolic process"/>
    <property type="evidence" value="ECO:0007669"/>
    <property type="project" value="InterPro"/>
</dbReference>
<evidence type="ECO:0000256" key="7">
    <source>
        <dbReference type="ARBA" id="ARBA00022989"/>
    </source>
</evidence>
<dbReference type="Gene3D" id="1.25.40.10">
    <property type="entry name" value="Tetratricopeptide repeat domain"/>
    <property type="match status" value="1"/>
</dbReference>
<evidence type="ECO:0000313" key="13">
    <source>
        <dbReference type="Proteomes" id="UP000275281"/>
    </source>
</evidence>
<evidence type="ECO:0000256" key="8">
    <source>
        <dbReference type="ARBA" id="ARBA00023136"/>
    </source>
</evidence>
<evidence type="ECO:0000256" key="5">
    <source>
        <dbReference type="ARBA" id="ARBA00022519"/>
    </source>
</evidence>
<dbReference type="UniPathway" id="UPA00252"/>
<dbReference type="InterPro" id="IPR011990">
    <property type="entry name" value="TPR-like_helical_dom_sf"/>
</dbReference>
<dbReference type="Pfam" id="PF13181">
    <property type="entry name" value="TPR_8"/>
    <property type="match status" value="1"/>
</dbReference>